<organism evidence="21 22">
    <name type="scientific">Emericella nidulans (strain FGSC A4 / ATCC 38163 / CBS 112.46 / NRRL 194 / M139)</name>
    <name type="common">Aspergillus nidulans</name>
    <dbReference type="NCBI Taxonomy" id="227321"/>
    <lineage>
        <taxon>Eukaryota</taxon>
        <taxon>Fungi</taxon>
        <taxon>Dikarya</taxon>
        <taxon>Ascomycota</taxon>
        <taxon>Pezizomycotina</taxon>
        <taxon>Eurotiomycetes</taxon>
        <taxon>Eurotiomycetidae</taxon>
        <taxon>Eurotiales</taxon>
        <taxon>Aspergillaceae</taxon>
        <taxon>Aspergillus</taxon>
        <taxon>Aspergillus subgen. Nidulantes</taxon>
    </lineage>
</organism>
<keyword evidence="9" id="KW-0498">Mitosis</keyword>
<dbReference type="InterPro" id="IPR013966">
    <property type="entry name" value="Spc34"/>
</dbReference>
<evidence type="ECO:0000313" key="21">
    <source>
        <dbReference type="EMBL" id="CBF84051.1"/>
    </source>
</evidence>
<evidence type="ECO:0000256" key="17">
    <source>
        <dbReference type="ARBA" id="ARBA00044112"/>
    </source>
</evidence>
<evidence type="ECO:0000256" key="5">
    <source>
        <dbReference type="ARBA" id="ARBA00022454"/>
    </source>
</evidence>
<evidence type="ECO:0000256" key="14">
    <source>
        <dbReference type="ARBA" id="ARBA00023242"/>
    </source>
</evidence>
<keyword evidence="12 19" id="KW-0175">Coiled coil</keyword>
<dbReference type="KEGG" id="ani:ANIA_02768"/>
<proteinExistence type="inferred from homology"/>
<evidence type="ECO:0000313" key="22">
    <source>
        <dbReference type="Proteomes" id="UP000000560"/>
    </source>
</evidence>
<evidence type="ECO:0000256" key="3">
    <source>
        <dbReference type="ARBA" id="ARBA00004629"/>
    </source>
</evidence>
<dbReference type="STRING" id="227321.C8VJN3"/>
<dbReference type="RefSeq" id="XP_050468547.1">
    <property type="nucleotide sequence ID" value="XM_050612650.1"/>
</dbReference>
<dbReference type="Pfam" id="PF08657">
    <property type="entry name" value="DASH_Spc34"/>
    <property type="match status" value="2"/>
</dbReference>
<evidence type="ECO:0000256" key="2">
    <source>
        <dbReference type="ARBA" id="ARBA00004186"/>
    </source>
</evidence>
<evidence type="ECO:0000256" key="4">
    <source>
        <dbReference type="ARBA" id="ARBA00008491"/>
    </source>
</evidence>
<name>C8VJN3_EMENI</name>
<keyword evidence="10" id="KW-0159">Chromosome partition</keyword>
<evidence type="ECO:0000256" key="18">
    <source>
        <dbReference type="ARBA" id="ARBA00044346"/>
    </source>
</evidence>
<keyword evidence="8" id="KW-0493">Microtubule</keyword>
<dbReference type="GO" id="GO:0008608">
    <property type="term" value="P:attachment of spindle microtubules to kinetochore"/>
    <property type="evidence" value="ECO:0007669"/>
    <property type="project" value="InterPro"/>
</dbReference>
<feature type="region of interest" description="Disordered" evidence="20">
    <location>
        <begin position="55"/>
        <end position="85"/>
    </location>
</feature>
<sequence length="245" mass="27298">MSLLESHLEQIMLSSNAIAELPFPQPRIFTNALLGSHDITALIRDTEAHERALFQSDPTVKASNSQKRATRRATQFQPEAETESMASRIYSARNSRNNSAVARVLGSDMMDEIKRSARTSTNGSRGEVNIDVLLKGAEILCNVYPVAGAQDKIASLRYRNQVISESIAELEERVARNASELESMSHLHDDDYDELDNASSPSAGVLDVTDADIERELKEIRELERRKRNLEDRVNGMERDLGGLS</sequence>
<dbReference type="EMBL" id="BN001306">
    <property type="protein sequence ID" value="CBF84051.1"/>
    <property type="molecule type" value="Genomic_DNA"/>
</dbReference>
<evidence type="ECO:0000256" key="7">
    <source>
        <dbReference type="ARBA" id="ARBA00022618"/>
    </source>
</evidence>
<keyword evidence="15" id="KW-0131">Cell cycle</keyword>
<dbReference type="eggNOG" id="ENOG502SCS2">
    <property type="taxonomic scope" value="Eukaryota"/>
</dbReference>
<keyword evidence="11" id="KW-0995">Kinetochore</keyword>
<dbReference type="AlphaFoldDB" id="C8VJN3"/>
<keyword evidence="13" id="KW-0206">Cytoskeleton</keyword>
<keyword evidence="7" id="KW-0132">Cell division</keyword>
<evidence type="ECO:0000256" key="13">
    <source>
        <dbReference type="ARBA" id="ARBA00023212"/>
    </source>
</evidence>
<dbReference type="HOGENOM" id="CLU_064328_0_0_1"/>
<feature type="coiled-coil region" evidence="19">
    <location>
        <begin position="153"/>
        <end position="240"/>
    </location>
</feature>
<keyword evidence="16" id="KW-0137">Centromere</keyword>
<dbReference type="Proteomes" id="UP000000560">
    <property type="component" value="Chromosome VI"/>
</dbReference>
<reference evidence="22" key="1">
    <citation type="journal article" date="2005" name="Nature">
        <title>Sequencing of Aspergillus nidulans and comparative analysis with A. fumigatus and A. oryzae.</title>
        <authorList>
            <person name="Galagan J.E."/>
            <person name="Calvo S.E."/>
            <person name="Cuomo C."/>
            <person name="Ma L.J."/>
            <person name="Wortman J.R."/>
            <person name="Batzoglou S."/>
            <person name="Lee S.I."/>
            <person name="Basturkmen M."/>
            <person name="Spevak C.C."/>
            <person name="Clutterbuck J."/>
            <person name="Kapitonov V."/>
            <person name="Jurka J."/>
            <person name="Scazzocchio C."/>
            <person name="Farman M."/>
            <person name="Butler J."/>
            <person name="Purcell S."/>
            <person name="Harris S."/>
            <person name="Braus G.H."/>
            <person name="Draht O."/>
            <person name="Busch S."/>
            <person name="D'Enfert C."/>
            <person name="Bouchier C."/>
            <person name="Goldman G.H."/>
            <person name="Bell-Pedersen D."/>
            <person name="Griffiths-Jones S."/>
            <person name="Doonan J.H."/>
            <person name="Yu J."/>
            <person name="Vienken K."/>
            <person name="Pain A."/>
            <person name="Freitag M."/>
            <person name="Selker E.U."/>
            <person name="Archer D.B."/>
            <person name="Penalva M.A."/>
            <person name="Oakley B.R."/>
            <person name="Momany M."/>
            <person name="Tanaka T."/>
            <person name="Kumagai T."/>
            <person name="Asai K."/>
            <person name="Machida M."/>
            <person name="Nierman W.C."/>
            <person name="Denning D.W."/>
            <person name="Caddick M."/>
            <person name="Hynes M."/>
            <person name="Paoletti M."/>
            <person name="Fischer R."/>
            <person name="Miller B."/>
            <person name="Dyer P."/>
            <person name="Sachs M.S."/>
            <person name="Osmani S.A."/>
            <person name="Birren B.W."/>
        </authorList>
    </citation>
    <scope>NUCLEOTIDE SEQUENCE [LARGE SCALE GENOMIC DNA]</scope>
    <source>
        <strain evidence="22">FGSC A4 / ATCC 38163 / CBS 112.46 / NRRL 194 / M139</strain>
    </source>
</reference>
<dbReference type="VEuPathDB" id="FungiDB:AN2768"/>
<comment type="subcellular location">
    <subcellularLocation>
        <location evidence="3">Chromosome</location>
        <location evidence="3">Centromere</location>
        <location evidence="3">Kinetochore</location>
    </subcellularLocation>
    <subcellularLocation>
        <location evidence="2">Cytoplasm</location>
        <location evidence="2">Cytoskeleton</location>
        <location evidence="2">Spindle</location>
    </subcellularLocation>
    <subcellularLocation>
        <location evidence="1">Nucleus</location>
    </subcellularLocation>
</comment>
<evidence type="ECO:0000256" key="9">
    <source>
        <dbReference type="ARBA" id="ARBA00022776"/>
    </source>
</evidence>
<dbReference type="GO" id="GO:0042729">
    <property type="term" value="C:DASH complex"/>
    <property type="evidence" value="ECO:0007669"/>
    <property type="project" value="InterPro"/>
</dbReference>
<dbReference type="OrthoDB" id="10016597at2759"/>
<evidence type="ECO:0000256" key="6">
    <source>
        <dbReference type="ARBA" id="ARBA00022490"/>
    </source>
</evidence>
<evidence type="ECO:0000256" key="8">
    <source>
        <dbReference type="ARBA" id="ARBA00022701"/>
    </source>
</evidence>
<evidence type="ECO:0000256" key="12">
    <source>
        <dbReference type="ARBA" id="ARBA00023054"/>
    </source>
</evidence>
<feature type="compositionally biased region" description="Polar residues" evidence="20">
    <location>
        <begin position="56"/>
        <end position="77"/>
    </location>
</feature>
<protein>
    <recommendedName>
        <fullName evidence="17">DASH complex subunit SPC34</fullName>
    </recommendedName>
    <alternativeName>
        <fullName evidence="18">Outer kinetochore protein SPC34</fullName>
    </alternativeName>
</protein>
<keyword evidence="22" id="KW-1185">Reference proteome</keyword>
<gene>
    <name evidence="21" type="ORF">ANIA_02768</name>
</gene>
<evidence type="ECO:0000256" key="15">
    <source>
        <dbReference type="ARBA" id="ARBA00023306"/>
    </source>
</evidence>
<dbReference type="GeneID" id="2873777"/>
<reference evidence="22" key="2">
    <citation type="journal article" date="2009" name="Fungal Genet. Biol.">
        <title>The 2008 update of the Aspergillus nidulans genome annotation: a community effort.</title>
        <authorList>
            <person name="Wortman J.R."/>
            <person name="Gilsenan J.M."/>
            <person name="Joardar V."/>
            <person name="Deegan J."/>
            <person name="Clutterbuck J."/>
            <person name="Andersen M.R."/>
            <person name="Archer D."/>
            <person name="Bencina M."/>
            <person name="Braus G."/>
            <person name="Coutinho P."/>
            <person name="von Dohren H."/>
            <person name="Doonan J."/>
            <person name="Driessen A.J."/>
            <person name="Durek P."/>
            <person name="Espeso E."/>
            <person name="Fekete E."/>
            <person name="Flipphi M."/>
            <person name="Estrada C.G."/>
            <person name="Geysens S."/>
            <person name="Goldman G."/>
            <person name="de Groot P.W."/>
            <person name="Hansen K."/>
            <person name="Harris S.D."/>
            <person name="Heinekamp T."/>
            <person name="Helmstaedt K."/>
            <person name="Henrissat B."/>
            <person name="Hofmann G."/>
            <person name="Homan T."/>
            <person name="Horio T."/>
            <person name="Horiuchi H."/>
            <person name="James S."/>
            <person name="Jones M."/>
            <person name="Karaffa L."/>
            <person name="Karanyi Z."/>
            <person name="Kato M."/>
            <person name="Keller N."/>
            <person name="Kelly D.E."/>
            <person name="Kiel J.A."/>
            <person name="Kim J.M."/>
            <person name="van der Klei I.J."/>
            <person name="Klis F.M."/>
            <person name="Kovalchuk A."/>
            <person name="Krasevec N."/>
            <person name="Kubicek C.P."/>
            <person name="Liu B."/>
            <person name="Maccabe A."/>
            <person name="Meyer V."/>
            <person name="Mirabito P."/>
            <person name="Miskei M."/>
            <person name="Mos M."/>
            <person name="Mullins J."/>
            <person name="Nelson D.R."/>
            <person name="Nielsen J."/>
            <person name="Oakley B.R."/>
            <person name="Osmani S.A."/>
            <person name="Pakula T."/>
            <person name="Paszewski A."/>
            <person name="Paulsen I."/>
            <person name="Pilsyk S."/>
            <person name="Pocsi I."/>
            <person name="Punt P.J."/>
            <person name="Ram A.F."/>
            <person name="Ren Q."/>
            <person name="Robellet X."/>
            <person name="Robson G."/>
            <person name="Seiboth B."/>
            <person name="van Solingen P."/>
            <person name="Specht T."/>
            <person name="Sun J."/>
            <person name="Taheri-Talesh N."/>
            <person name="Takeshita N."/>
            <person name="Ussery D."/>
            <person name="vanKuyk P.A."/>
            <person name="Visser H."/>
            <person name="van de Vondervoort P.J."/>
            <person name="de Vries R.P."/>
            <person name="Walton J."/>
            <person name="Xiang X."/>
            <person name="Xiong Y."/>
            <person name="Zeng A.P."/>
            <person name="Brandt B.W."/>
            <person name="Cornell M.J."/>
            <person name="van den Hondel C.A."/>
            <person name="Visser J."/>
            <person name="Oliver S.G."/>
            <person name="Turner G."/>
        </authorList>
    </citation>
    <scope>GENOME REANNOTATION</scope>
    <source>
        <strain evidence="22">FGSC A4 / ATCC 38163 / CBS 112.46 / NRRL 194 / M139</strain>
    </source>
</reference>
<evidence type="ECO:0000256" key="19">
    <source>
        <dbReference type="SAM" id="Coils"/>
    </source>
</evidence>
<keyword evidence="5" id="KW-0158">Chromosome</keyword>
<comment type="similarity">
    <text evidence="4">Belongs to the DASH complex SPC34 family.</text>
</comment>
<keyword evidence="6" id="KW-0963">Cytoplasm</keyword>
<keyword evidence="14" id="KW-0539">Nucleus</keyword>
<evidence type="ECO:0000256" key="1">
    <source>
        <dbReference type="ARBA" id="ARBA00004123"/>
    </source>
</evidence>
<evidence type="ECO:0000256" key="20">
    <source>
        <dbReference type="SAM" id="MobiDB-lite"/>
    </source>
</evidence>
<evidence type="ECO:0000256" key="16">
    <source>
        <dbReference type="ARBA" id="ARBA00023328"/>
    </source>
</evidence>
<dbReference type="OMA" id="TRRGTMF"/>
<dbReference type="InParanoid" id="C8VJN3"/>
<accession>C8VJN3</accession>
<dbReference type="GO" id="GO:0051301">
    <property type="term" value="P:cell division"/>
    <property type="evidence" value="ECO:0007669"/>
    <property type="project" value="UniProtKB-KW"/>
</dbReference>
<evidence type="ECO:0000256" key="11">
    <source>
        <dbReference type="ARBA" id="ARBA00022838"/>
    </source>
</evidence>
<dbReference type="GO" id="GO:0005876">
    <property type="term" value="C:spindle microtubule"/>
    <property type="evidence" value="ECO:0007669"/>
    <property type="project" value="InterPro"/>
</dbReference>
<evidence type="ECO:0000256" key="10">
    <source>
        <dbReference type="ARBA" id="ARBA00022829"/>
    </source>
</evidence>